<protein>
    <submittedName>
        <fullName evidence="2">Uncharacterized protein</fullName>
    </submittedName>
</protein>
<evidence type="ECO:0000256" key="1">
    <source>
        <dbReference type="SAM" id="MobiDB-lite"/>
    </source>
</evidence>
<organism evidence="2">
    <name type="scientific">uncultured marine virus</name>
    <dbReference type="NCBI Taxonomy" id="186617"/>
    <lineage>
        <taxon>Viruses</taxon>
        <taxon>environmental samples</taxon>
    </lineage>
</organism>
<reference evidence="2" key="2">
    <citation type="submission" date="2015-03" db="EMBL/GenBank/DDBJ databases">
        <authorList>
            <person name="Chow C.-E.T."/>
            <person name="Winget D.M."/>
            <person name="White R.A.III."/>
            <person name="Hallam S.J."/>
            <person name="Suttle C.A."/>
        </authorList>
    </citation>
    <scope>NUCLEOTIDE SEQUENCE</scope>
    <source>
        <strain evidence="2">Oxic1_6</strain>
    </source>
</reference>
<dbReference type="EMBL" id="KR029601">
    <property type="protein sequence ID" value="AKH48075.1"/>
    <property type="molecule type" value="Genomic_DNA"/>
</dbReference>
<feature type="region of interest" description="Disordered" evidence="1">
    <location>
        <begin position="1"/>
        <end position="38"/>
    </location>
</feature>
<reference evidence="2" key="1">
    <citation type="journal article" date="2015" name="Front. Microbiol.">
        <title>Combining genomic sequencing methods to explore viral diversity and reveal potential virus-host interactions.</title>
        <authorList>
            <person name="Chow C.E."/>
            <person name="Winget D.M."/>
            <person name="White R.A.III."/>
            <person name="Hallam S.J."/>
            <person name="Suttle C.A."/>
        </authorList>
    </citation>
    <scope>NUCLEOTIDE SEQUENCE</scope>
    <source>
        <strain evidence="2">Oxic1_6</strain>
    </source>
</reference>
<name>A0A0F7L805_9VIRU</name>
<evidence type="ECO:0000313" key="2">
    <source>
        <dbReference type="EMBL" id="AKH48075.1"/>
    </source>
</evidence>
<proteinExistence type="predicted"/>
<accession>A0A0F7L805</accession>
<feature type="compositionally biased region" description="Polar residues" evidence="1">
    <location>
        <begin position="28"/>
        <end position="38"/>
    </location>
</feature>
<sequence length="70" mass="7808">MTPRAILLRRCSIPSDRSDSRPHRPAGSSHQRASCGETTYHQRARVPCLARSSARVDGTGVRCTRWMRSG</sequence>